<keyword evidence="2" id="KW-0238">DNA-binding</keyword>
<protein>
    <submittedName>
        <fullName evidence="5">AraC family transcriptional regulator</fullName>
    </submittedName>
</protein>
<evidence type="ECO:0000313" key="6">
    <source>
        <dbReference type="Proteomes" id="UP000295008"/>
    </source>
</evidence>
<evidence type="ECO:0000256" key="1">
    <source>
        <dbReference type="ARBA" id="ARBA00023015"/>
    </source>
</evidence>
<dbReference type="EMBL" id="SLUN01000024">
    <property type="protein sequence ID" value="TCL62554.1"/>
    <property type="molecule type" value="Genomic_DNA"/>
</dbReference>
<dbReference type="Proteomes" id="UP000295008">
    <property type="component" value="Unassembled WGS sequence"/>
</dbReference>
<sequence length="299" mass="35590">MMEIIVPKDNMNSAQYEIYYKNNIPNIDHPLHYHDFYELYFHVQGKASYIINNKIYNLQTGDIVLIDKQQLHRAIIEDMTEKYVRYVIWMTRDCVSSLQSAGIDFINLFESPRKKDVIRLPERLWQDMLASLQKLHREDSHPEEGSAFLVNAYLHEILILLNRYSAREYVVHENSIKNDTLVQKVMEYIDQHYSEPLSLDEIAQQFFLSKFYLMRKFKKHTGLTLMDYCRKKRLMKARELLLRNVAVSDVYKLCGFEDYSNFLKAFRSVYKMPPREYCKILKNNNSSGKISKLGDENTH</sequence>
<dbReference type="PANTHER" id="PTHR43280">
    <property type="entry name" value="ARAC-FAMILY TRANSCRIPTIONAL REGULATOR"/>
    <property type="match status" value="1"/>
</dbReference>
<dbReference type="SUPFAM" id="SSF51215">
    <property type="entry name" value="Regulatory protein AraC"/>
    <property type="match status" value="1"/>
</dbReference>
<dbReference type="InterPro" id="IPR037923">
    <property type="entry name" value="HTH-like"/>
</dbReference>
<dbReference type="Pfam" id="PF02311">
    <property type="entry name" value="AraC_binding"/>
    <property type="match status" value="1"/>
</dbReference>
<reference evidence="5 6" key="1">
    <citation type="submission" date="2019-03" db="EMBL/GenBank/DDBJ databases">
        <title>Genomic Encyclopedia of Type Strains, Phase IV (KMG-IV): sequencing the most valuable type-strain genomes for metagenomic binning, comparative biology and taxonomic classification.</title>
        <authorList>
            <person name="Goeker M."/>
        </authorList>
    </citation>
    <scope>NUCLEOTIDE SEQUENCE [LARGE SCALE GENOMIC DNA]</scope>
    <source>
        <strain evidence="5 6">LX-B</strain>
    </source>
</reference>
<dbReference type="SUPFAM" id="SSF46689">
    <property type="entry name" value="Homeodomain-like"/>
    <property type="match status" value="2"/>
</dbReference>
<dbReference type="InterPro" id="IPR018060">
    <property type="entry name" value="HTH_AraC"/>
</dbReference>
<name>A0A4R1R9Z0_HYDET</name>
<dbReference type="GO" id="GO:0003700">
    <property type="term" value="F:DNA-binding transcription factor activity"/>
    <property type="evidence" value="ECO:0007669"/>
    <property type="project" value="InterPro"/>
</dbReference>
<comment type="caution">
    <text evidence="5">The sequence shown here is derived from an EMBL/GenBank/DDBJ whole genome shotgun (WGS) entry which is preliminary data.</text>
</comment>
<dbReference type="SMART" id="SM00342">
    <property type="entry name" value="HTH_ARAC"/>
    <property type="match status" value="1"/>
</dbReference>
<evidence type="ECO:0000256" key="2">
    <source>
        <dbReference type="ARBA" id="ARBA00023125"/>
    </source>
</evidence>
<dbReference type="Gene3D" id="2.60.120.10">
    <property type="entry name" value="Jelly Rolls"/>
    <property type="match status" value="1"/>
</dbReference>
<dbReference type="AlphaFoldDB" id="A0A4R1R9Z0"/>
<proteinExistence type="predicted"/>
<dbReference type="GO" id="GO:0043565">
    <property type="term" value="F:sequence-specific DNA binding"/>
    <property type="evidence" value="ECO:0007669"/>
    <property type="project" value="InterPro"/>
</dbReference>
<gene>
    <name evidence="5" type="ORF">EDC14_102420</name>
</gene>
<dbReference type="InterPro" id="IPR003313">
    <property type="entry name" value="AraC-bd"/>
</dbReference>
<evidence type="ECO:0000256" key="3">
    <source>
        <dbReference type="ARBA" id="ARBA00023163"/>
    </source>
</evidence>
<dbReference type="PANTHER" id="PTHR43280:SF2">
    <property type="entry name" value="HTH-TYPE TRANSCRIPTIONAL REGULATOR EXSA"/>
    <property type="match status" value="1"/>
</dbReference>
<keyword evidence="1" id="KW-0805">Transcription regulation</keyword>
<dbReference type="InterPro" id="IPR014710">
    <property type="entry name" value="RmlC-like_jellyroll"/>
</dbReference>
<keyword evidence="6" id="KW-1185">Reference proteome</keyword>
<dbReference type="Pfam" id="PF12833">
    <property type="entry name" value="HTH_18"/>
    <property type="match status" value="1"/>
</dbReference>
<evidence type="ECO:0000313" key="5">
    <source>
        <dbReference type="EMBL" id="TCL62554.1"/>
    </source>
</evidence>
<feature type="domain" description="HTH araC/xylS-type" evidence="4">
    <location>
        <begin position="183"/>
        <end position="280"/>
    </location>
</feature>
<evidence type="ECO:0000259" key="4">
    <source>
        <dbReference type="PROSITE" id="PS01124"/>
    </source>
</evidence>
<keyword evidence="3" id="KW-0804">Transcription</keyword>
<dbReference type="InterPro" id="IPR009057">
    <property type="entry name" value="Homeodomain-like_sf"/>
</dbReference>
<accession>A0A4R1R9Z0</accession>
<dbReference type="Gene3D" id="1.10.10.60">
    <property type="entry name" value="Homeodomain-like"/>
    <property type="match status" value="2"/>
</dbReference>
<organism evidence="5 6">
    <name type="scientific">Hydrogenispora ethanolica</name>
    <dbReference type="NCBI Taxonomy" id="1082276"/>
    <lineage>
        <taxon>Bacteria</taxon>
        <taxon>Bacillati</taxon>
        <taxon>Bacillota</taxon>
        <taxon>Hydrogenispora</taxon>
    </lineage>
</organism>
<dbReference type="PROSITE" id="PS01124">
    <property type="entry name" value="HTH_ARAC_FAMILY_2"/>
    <property type="match status" value="1"/>
</dbReference>